<keyword evidence="2" id="KW-1185">Reference proteome</keyword>
<dbReference type="EMBL" id="MVAG01000024">
    <property type="protein sequence ID" value="OVE63300.1"/>
    <property type="molecule type" value="Genomic_DNA"/>
</dbReference>
<organism evidence="1 2">
    <name type="scientific">Chryseobacterium mucoviscidosis</name>
    <dbReference type="NCBI Taxonomy" id="1945581"/>
    <lineage>
        <taxon>Bacteria</taxon>
        <taxon>Pseudomonadati</taxon>
        <taxon>Bacteroidota</taxon>
        <taxon>Flavobacteriia</taxon>
        <taxon>Flavobacteriales</taxon>
        <taxon>Weeksellaceae</taxon>
        <taxon>Chryseobacterium group</taxon>
        <taxon>Chryseobacterium</taxon>
    </lineage>
</organism>
<gene>
    <name evidence="1" type="ORF">B0E34_00515</name>
</gene>
<comment type="caution">
    <text evidence="1">The sequence shown here is derived from an EMBL/GenBank/DDBJ whole genome shotgun (WGS) entry which is preliminary data.</text>
</comment>
<protein>
    <submittedName>
        <fullName evidence="1">Uncharacterized protein</fullName>
    </submittedName>
</protein>
<evidence type="ECO:0000313" key="2">
    <source>
        <dbReference type="Proteomes" id="UP000196355"/>
    </source>
</evidence>
<dbReference type="AlphaFoldDB" id="A0A202CHY0"/>
<proteinExistence type="predicted"/>
<sequence length="271" mass="32154">MNLFLKPLEEFFTKPNIEILKEQFFADFLNEIGGVPGNCLFLEDGVWENDRFFSLKNHILIKYEEFYNHTKSELDTIMISISTNDKHTFTSYIENTLKYILNNYQDFLKDYPEIKSNFQQIKNYLWSKYRLQIYLQREKFKIDSIFKYKGNLPNLKKLYSLSIDESLIFDTEEVSEETFIEVFTKENPSSFLSFNCTTSLMVGYLETISKLFKNLNKKTVVQSKRFIASQGKPISSGNYDTNKTRFLKRKNEQKSLEIILKYIDSLNIKVK</sequence>
<name>A0A202CHY0_9FLAO</name>
<dbReference type="Proteomes" id="UP000196355">
    <property type="component" value="Unassembled WGS sequence"/>
</dbReference>
<reference evidence="2" key="1">
    <citation type="submission" date="2017-02" db="EMBL/GenBank/DDBJ databases">
        <authorList>
            <person name="Tetz G."/>
            <person name="Tetz V."/>
        </authorList>
    </citation>
    <scope>NUCLEOTIDE SEQUENCE [LARGE SCALE GENOMIC DNA]</scope>
    <source>
        <strain evidence="2">VT16-26</strain>
    </source>
</reference>
<evidence type="ECO:0000313" key="1">
    <source>
        <dbReference type="EMBL" id="OVE63300.1"/>
    </source>
</evidence>
<dbReference type="RefSeq" id="WP_087705850.1">
    <property type="nucleotide sequence ID" value="NZ_MVAG01000024.1"/>
</dbReference>
<accession>A0A202CHY0</accession>